<dbReference type="InterPro" id="IPR013840">
    <property type="entry name" value="DNAligase_N"/>
</dbReference>
<feature type="binding site" evidence="14">
    <location>
        <position position="290"/>
    </location>
    <ligand>
        <name>NAD(+)</name>
        <dbReference type="ChEBI" id="CHEBI:57540"/>
    </ligand>
</feature>
<keyword evidence="17" id="KW-1185">Reference proteome</keyword>
<keyword evidence="11 14" id="KW-0234">DNA repair</keyword>
<dbReference type="Gene3D" id="1.10.287.610">
    <property type="entry name" value="Helix hairpin bin"/>
    <property type="match status" value="1"/>
</dbReference>
<dbReference type="Proteomes" id="UP000326354">
    <property type="component" value="Chromosome"/>
</dbReference>
<dbReference type="SMART" id="SM00278">
    <property type="entry name" value="HhH1"/>
    <property type="match status" value="3"/>
</dbReference>
<dbReference type="Gene3D" id="2.40.50.140">
    <property type="entry name" value="Nucleic acid-binding proteins"/>
    <property type="match status" value="1"/>
</dbReference>
<dbReference type="CDD" id="cd00114">
    <property type="entry name" value="LIGANc"/>
    <property type="match status" value="1"/>
</dbReference>
<evidence type="ECO:0000256" key="13">
    <source>
        <dbReference type="ARBA" id="ARBA00060881"/>
    </source>
</evidence>
<dbReference type="HAMAP" id="MF_01588">
    <property type="entry name" value="DNA_ligase_A"/>
    <property type="match status" value="1"/>
</dbReference>
<dbReference type="InterPro" id="IPR036420">
    <property type="entry name" value="BRCT_dom_sf"/>
</dbReference>
<evidence type="ECO:0000256" key="12">
    <source>
        <dbReference type="ARBA" id="ARBA00034005"/>
    </source>
</evidence>
<dbReference type="Pfam" id="PF00533">
    <property type="entry name" value="BRCT"/>
    <property type="match status" value="1"/>
</dbReference>
<keyword evidence="8 14" id="KW-0862">Zinc</keyword>
<evidence type="ECO:0000313" key="17">
    <source>
        <dbReference type="Proteomes" id="UP000326354"/>
    </source>
</evidence>
<gene>
    <name evidence="14" type="primary">ligA</name>
    <name evidence="16" type="ORF">UABAM_06628</name>
</gene>
<feature type="binding site" evidence="14">
    <location>
        <position position="115"/>
    </location>
    <ligand>
        <name>NAD(+)</name>
        <dbReference type="ChEBI" id="CHEBI:57540"/>
    </ligand>
</feature>
<dbReference type="CDD" id="cd17748">
    <property type="entry name" value="BRCT_DNA_ligase_like"/>
    <property type="match status" value="1"/>
</dbReference>
<dbReference type="Gene3D" id="1.10.150.20">
    <property type="entry name" value="5' to 3' exonuclease, C-terminal subdomain"/>
    <property type="match status" value="2"/>
</dbReference>
<dbReference type="InterPro" id="IPR003583">
    <property type="entry name" value="Hlx-hairpin-Hlx_DNA-bd_motif"/>
</dbReference>
<dbReference type="InterPro" id="IPR041663">
    <property type="entry name" value="DisA/LigA_HHH"/>
</dbReference>
<feature type="binding site" evidence="14">
    <location>
        <position position="138"/>
    </location>
    <ligand>
        <name>NAD(+)</name>
        <dbReference type="ChEBI" id="CHEBI:57540"/>
    </ligand>
</feature>
<evidence type="ECO:0000256" key="14">
    <source>
        <dbReference type="HAMAP-Rule" id="MF_01588"/>
    </source>
</evidence>
<dbReference type="Pfam" id="PF12826">
    <property type="entry name" value="HHH_2"/>
    <property type="match status" value="1"/>
</dbReference>
<reference evidence="16 17" key="1">
    <citation type="submission" date="2019-08" db="EMBL/GenBank/DDBJ databases">
        <title>Complete genome sequence of Candidatus Uab amorphum.</title>
        <authorList>
            <person name="Shiratori T."/>
            <person name="Suzuki S."/>
            <person name="Kakizawa Y."/>
            <person name="Ishida K."/>
        </authorList>
    </citation>
    <scope>NUCLEOTIDE SEQUENCE [LARGE SCALE GENOMIC DNA]</scope>
    <source>
        <strain evidence="16 17">SRT547</strain>
    </source>
</reference>
<dbReference type="PROSITE" id="PS01055">
    <property type="entry name" value="DNA_LIGASE_N1"/>
    <property type="match status" value="1"/>
</dbReference>
<organism evidence="16 17">
    <name type="scientific">Uabimicrobium amorphum</name>
    <dbReference type="NCBI Taxonomy" id="2596890"/>
    <lineage>
        <taxon>Bacteria</taxon>
        <taxon>Pseudomonadati</taxon>
        <taxon>Planctomycetota</taxon>
        <taxon>Candidatus Uabimicrobiia</taxon>
        <taxon>Candidatus Uabimicrobiales</taxon>
        <taxon>Candidatus Uabimicrobiaceae</taxon>
        <taxon>Candidatus Uabimicrobium</taxon>
    </lineage>
</organism>
<dbReference type="FunFam" id="1.10.150.20:FF:000007">
    <property type="entry name" value="DNA ligase"/>
    <property type="match status" value="1"/>
</dbReference>
<evidence type="ECO:0000256" key="8">
    <source>
        <dbReference type="ARBA" id="ARBA00022833"/>
    </source>
</evidence>
<feature type="binding site" evidence="14">
    <location>
        <position position="408"/>
    </location>
    <ligand>
        <name>Zn(2+)</name>
        <dbReference type="ChEBI" id="CHEBI:29105"/>
    </ligand>
</feature>
<dbReference type="InterPro" id="IPR013839">
    <property type="entry name" value="DNAligase_adenylation"/>
</dbReference>
<evidence type="ECO:0000256" key="2">
    <source>
        <dbReference type="ARBA" id="ARBA00012722"/>
    </source>
</evidence>
<dbReference type="NCBIfam" id="NF005932">
    <property type="entry name" value="PRK07956.1"/>
    <property type="match status" value="1"/>
</dbReference>
<dbReference type="AlphaFoldDB" id="A0A5S9F6S5"/>
<dbReference type="InterPro" id="IPR010994">
    <property type="entry name" value="RuvA_2-like"/>
</dbReference>
<dbReference type="FunFam" id="3.30.470.30:FF:000001">
    <property type="entry name" value="DNA ligase"/>
    <property type="match status" value="1"/>
</dbReference>
<feature type="binding site" evidence="14">
    <location>
        <begin position="82"/>
        <end position="83"/>
    </location>
    <ligand>
        <name>NAD(+)</name>
        <dbReference type="ChEBI" id="CHEBI:57540"/>
    </ligand>
</feature>
<dbReference type="RefSeq" id="WP_152021830.1">
    <property type="nucleotide sequence ID" value="NZ_AP019860.1"/>
</dbReference>
<comment type="similarity">
    <text evidence="13 14">Belongs to the NAD-dependent DNA ligase family. LigA subfamily.</text>
</comment>
<feature type="binding site" evidence="14">
    <location>
        <position position="411"/>
    </location>
    <ligand>
        <name>Zn(2+)</name>
        <dbReference type="ChEBI" id="CHEBI:29105"/>
    </ligand>
</feature>
<dbReference type="PANTHER" id="PTHR23389:SF9">
    <property type="entry name" value="DNA LIGASE"/>
    <property type="match status" value="1"/>
</dbReference>
<keyword evidence="4 14" id="KW-0436">Ligase</keyword>
<dbReference type="GO" id="GO:0005829">
    <property type="term" value="C:cytosol"/>
    <property type="evidence" value="ECO:0007669"/>
    <property type="project" value="TreeGrafter"/>
</dbReference>
<dbReference type="EC" id="6.5.1.2" evidence="2 14"/>
<dbReference type="Gene3D" id="3.40.50.10190">
    <property type="entry name" value="BRCT domain"/>
    <property type="match status" value="1"/>
</dbReference>
<dbReference type="PANTHER" id="PTHR23389">
    <property type="entry name" value="CHROMOSOME TRANSMISSION FIDELITY FACTOR 18"/>
    <property type="match status" value="1"/>
</dbReference>
<comment type="catalytic activity">
    <reaction evidence="12 14">
        <text>NAD(+) + (deoxyribonucleotide)n-3'-hydroxyl + 5'-phospho-(deoxyribonucleotide)m = (deoxyribonucleotide)n+m + AMP + beta-nicotinamide D-nucleotide.</text>
        <dbReference type="EC" id="6.5.1.2"/>
    </reaction>
</comment>
<comment type="function">
    <text evidence="1 14">DNA ligase that catalyzes the formation of phosphodiester linkages between 5'-phosphoryl and 3'-hydroxyl groups in double-stranded DNA using NAD as a coenzyme and as the energy source for the reaction. It is essential for DNA replication and repair of damaged DNA.</text>
</comment>
<keyword evidence="14" id="KW-0464">Manganese</keyword>
<comment type="cofactor">
    <cofactor evidence="14">
        <name>Mg(2+)</name>
        <dbReference type="ChEBI" id="CHEBI:18420"/>
    </cofactor>
    <cofactor evidence="14">
        <name>Mn(2+)</name>
        <dbReference type="ChEBI" id="CHEBI:29035"/>
    </cofactor>
</comment>
<dbReference type="SUPFAM" id="SSF52113">
    <property type="entry name" value="BRCT domain"/>
    <property type="match status" value="1"/>
</dbReference>
<dbReference type="GO" id="GO:0046872">
    <property type="term" value="F:metal ion binding"/>
    <property type="evidence" value="ECO:0007669"/>
    <property type="project" value="UniProtKB-KW"/>
</dbReference>
<dbReference type="InterPro" id="IPR001679">
    <property type="entry name" value="DNA_ligase"/>
</dbReference>
<feature type="binding site" evidence="14">
    <location>
        <position position="314"/>
    </location>
    <ligand>
        <name>NAD(+)</name>
        <dbReference type="ChEBI" id="CHEBI:57540"/>
    </ligand>
</feature>
<feature type="binding site" evidence="14">
    <location>
        <position position="431"/>
    </location>
    <ligand>
        <name>Zn(2+)</name>
        <dbReference type="ChEBI" id="CHEBI:29105"/>
    </ligand>
</feature>
<feature type="binding site" evidence="14">
    <location>
        <position position="174"/>
    </location>
    <ligand>
        <name>NAD(+)</name>
        <dbReference type="ChEBI" id="CHEBI:57540"/>
    </ligand>
</feature>
<keyword evidence="5 14" id="KW-0235">DNA replication</keyword>
<dbReference type="InterPro" id="IPR012340">
    <property type="entry name" value="NA-bd_OB-fold"/>
</dbReference>
<dbReference type="PROSITE" id="PS50172">
    <property type="entry name" value="BRCT"/>
    <property type="match status" value="1"/>
</dbReference>
<evidence type="ECO:0000256" key="7">
    <source>
        <dbReference type="ARBA" id="ARBA00022763"/>
    </source>
</evidence>
<evidence type="ECO:0000256" key="5">
    <source>
        <dbReference type="ARBA" id="ARBA00022705"/>
    </source>
</evidence>
<dbReference type="SMART" id="SM00532">
    <property type="entry name" value="LIGANc"/>
    <property type="match status" value="1"/>
</dbReference>
<dbReference type="SUPFAM" id="SSF50249">
    <property type="entry name" value="Nucleic acid-binding proteins"/>
    <property type="match status" value="1"/>
</dbReference>
<proteinExistence type="inferred from homology"/>
<dbReference type="GO" id="GO:0003677">
    <property type="term" value="F:DNA binding"/>
    <property type="evidence" value="ECO:0007669"/>
    <property type="project" value="InterPro"/>
</dbReference>
<dbReference type="Pfam" id="PF01653">
    <property type="entry name" value="DNA_ligase_aden"/>
    <property type="match status" value="1"/>
</dbReference>
<keyword evidence="10 14" id="KW-0520">NAD</keyword>
<dbReference type="GO" id="GO:0006281">
    <property type="term" value="P:DNA repair"/>
    <property type="evidence" value="ECO:0007669"/>
    <property type="project" value="UniProtKB-KW"/>
</dbReference>
<dbReference type="FunFam" id="2.40.50.140:FF:000012">
    <property type="entry name" value="DNA ligase"/>
    <property type="match status" value="1"/>
</dbReference>
<accession>A0A5S9F6S5</accession>
<evidence type="ECO:0000256" key="11">
    <source>
        <dbReference type="ARBA" id="ARBA00023204"/>
    </source>
</evidence>
<protein>
    <recommendedName>
        <fullName evidence="3 14">DNA ligase</fullName>
        <ecNumber evidence="2 14">6.5.1.2</ecNumber>
    </recommendedName>
    <alternativeName>
        <fullName evidence="14">Polydeoxyribonucleotide synthase [NAD(+)]</fullName>
    </alternativeName>
</protein>
<dbReference type="Pfam" id="PF14520">
    <property type="entry name" value="HHH_5"/>
    <property type="match status" value="1"/>
</dbReference>
<evidence type="ECO:0000256" key="1">
    <source>
        <dbReference type="ARBA" id="ARBA00004067"/>
    </source>
</evidence>
<dbReference type="Gene3D" id="3.30.470.30">
    <property type="entry name" value="DNA ligase/mRNA capping enzyme"/>
    <property type="match status" value="1"/>
</dbReference>
<dbReference type="InterPro" id="IPR001357">
    <property type="entry name" value="BRCT_dom"/>
</dbReference>
<evidence type="ECO:0000259" key="15">
    <source>
        <dbReference type="PROSITE" id="PS50172"/>
    </source>
</evidence>
<keyword evidence="6 14" id="KW-0479">Metal-binding</keyword>
<dbReference type="NCBIfam" id="TIGR00575">
    <property type="entry name" value="dnlj"/>
    <property type="match status" value="1"/>
</dbReference>
<dbReference type="EMBL" id="AP019860">
    <property type="protein sequence ID" value="BBM88207.1"/>
    <property type="molecule type" value="Genomic_DNA"/>
</dbReference>
<feature type="domain" description="BRCT" evidence="15">
    <location>
        <begin position="593"/>
        <end position="682"/>
    </location>
</feature>
<dbReference type="InterPro" id="IPR004150">
    <property type="entry name" value="NAD_DNA_ligase_OB"/>
</dbReference>
<evidence type="ECO:0000256" key="10">
    <source>
        <dbReference type="ARBA" id="ARBA00023027"/>
    </source>
</evidence>
<feature type="active site" description="N6-AMP-lysine intermediate" evidence="14">
    <location>
        <position position="117"/>
    </location>
</feature>
<feature type="binding site" evidence="14">
    <location>
        <begin position="33"/>
        <end position="37"/>
    </location>
    <ligand>
        <name>NAD(+)</name>
        <dbReference type="ChEBI" id="CHEBI:57540"/>
    </ligand>
</feature>
<evidence type="ECO:0000256" key="3">
    <source>
        <dbReference type="ARBA" id="ARBA00013308"/>
    </source>
</evidence>
<dbReference type="FunFam" id="1.10.150.20:FF:000006">
    <property type="entry name" value="DNA ligase"/>
    <property type="match status" value="1"/>
</dbReference>
<dbReference type="KEGG" id="uam:UABAM_06628"/>
<dbReference type="OrthoDB" id="9759736at2"/>
<dbReference type="SUPFAM" id="SSF47781">
    <property type="entry name" value="RuvA domain 2-like"/>
    <property type="match status" value="1"/>
</dbReference>
<dbReference type="Gene3D" id="6.20.10.30">
    <property type="match status" value="1"/>
</dbReference>
<keyword evidence="9 14" id="KW-0460">Magnesium</keyword>
<dbReference type="GO" id="GO:0006260">
    <property type="term" value="P:DNA replication"/>
    <property type="evidence" value="ECO:0007669"/>
    <property type="project" value="UniProtKB-KW"/>
</dbReference>
<evidence type="ECO:0000256" key="9">
    <source>
        <dbReference type="ARBA" id="ARBA00022842"/>
    </source>
</evidence>
<evidence type="ECO:0000256" key="6">
    <source>
        <dbReference type="ARBA" id="ARBA00022723"/>
    </source>
</evidence>
<evidence type="ECO:0000256" key="4">
    <source>
        <dbReference type="ARBA" id="ARBA00022598"/>
    </source>
</evidence>
<dbReference type="Pfam" id="PF03120">
    <property type="entry name" value="OB_DNA_ligase"/>
    <property type="match status" value="1"/>
</dbReference>
<name>A0A5S9F6S5_UABAM</name>
<dbReference type="GO" id="GO:0003911">
    <property type="term" value="F:DNA ligase (NAD+) activity"/>
    <property type="evidence" value="ECO:0007669"/>
    <property type="project" value="UniProtKB-UniRule"/>
</dbReference>
<evidence type="ECO:0000313" key="16">
    <source>
        <dbReference type="EMBL" id="BBM88207.1"/>
    </source>
</evidence>
<dbReference type="InterPro" id="IPR018239">
    <property type="entry name" value="DNA_ligase_AS"/>
</dbReference>
<keyword evidence="7 14" id="KW-0227">DNA damage</keyword>
<feature type="binding site" evidence="14">
    <location>
        <position position="426"/>
    </location>
    <ligand>
        <name>Zn(2+)</name>
        <dbReference type="ChEBI" id="CHEBI:29105"/>
    </ligand>
</feature>
<dbReference type="PIRSF" id="PIRSF001604">
    <property type="entry name" value="LigA"/>
    <property type="match status" value="1"/>
</dbReference>
<sequence length="691" mass="77197">MSTKVKKEIDELRQEIWEHAKRYYVDNQPTISDYEYDLLFRKLQDLEKKHPQFVTPDSPSQRVAPVESTPFKRTSHRLPMLSIENSYSLEEISDFAKRISRNTSIATSKTAFVVEPKIDGVAISLWYEDGVLAKALTRGDGVVGEDVTNNARTIRSLPLKLLGTAPKFLEVRGEIYLSHKAFEKINRERAAAGENVFANPRNAAAGTLKMLDNKVVQHRQLDFFAHSLGEYTDLSYTHHYDTLQSFRKLGLPVNEHCKRAKNLQQVLDLCEKWVEKKQKLAYDIDGLVIKVDRIDLQKQLASTSRAPRWAIAYKFEHEQAITKLQDVIVQVGRGGTLTPVAILDPVQLAGTVVKRASLHNYEDIARKDVRIGDLVTIVKAGEIIPQVLGCDPTKRQGNEKIISPPTACPSCNGDVKKDSGGVYLRCVDKNCSEGFKAQLKFFASRQGMDISGLGEKIIAQLVDKKMVTSPADLYSLRKEDLLLLERMGEKSAQKLIDNIEKSKNVPLPKLIFSLGVRHVGTKASKILAKKYQNIDALASASVESLEEINEIGPVMAESICEYFDSEQGQNNIKTLRSVGVKMEELQVATTQQVTESPFSEKNIVLTGSLAKYTRGELQKKLEEMGAVVRSSVSKNTDYVIAGENAGSKLKKANDLGVTVLSEDELETMLHETVTAKHDNLQTNTTTQQTFF</sequence>
<dbReference type="SMART" id="SM00292">
    <property type="entry name" value="BRCT"/>
    <property type="match status" value="1"/>
</dbReference>
<dbReference type="SUPFAM" id="SSF56091">
    <property type="entry name" value="DNA ligase/mRNA capping enzyme, catalytic domain"/>
    <property type="match status" value="1"/>
</dbReference>